<proteinExistence type="inferred from homology"/>
<evidence type="ECO:0000256" key="2">
    <source>
        <dbReference type="PROSITE-ProRule" id="PRU10007"/>
    </source>
</evidence>
<gene>
    <name evidence="5" type="ORF">EYC87_17940</name>
</gene>
<evidence type="ECO:0000259" key="4">
    <source>
        <dbReference type="Pfam" id="PF00171"/>
    </source>
</evidence>
<reference evidence="5" key="1">
    <citation type="submission" date="2019-02" db="EMBL/GenBank/DDBJ databases">
        <authorList>
            <person name="Li S.-H."/>
        </authorList>
    </citation>
    <scope>NUCLEOTIDE SEQUENCE</scope>
    <source>
        <strain evidence="5">IMCC8485</strain>
    </source>
</reference>
<dbReference type="PROSITE" id="PS00687">
    <property type="entry name" value="ALDEHYDE_DEHYDR_GLU"/>
    <property type="match status" value="1"/>
</dbReference>
<sequence>MSDTSNADPSLYQSQYGHFINGEWVTGDSGKTIDLMNPFNAQVLSHIAAGNSRDVERAVAAAKNAFGSWSQSSPNERQELLVEIARRLKNRLEDYAMLETLNNGKPLRESLNFDLPQAIGQFELFAGAAYHLHGETLDYPDAIGLVHREPIGVCAQIIPWNVPLLMMASKIAPALAAGNTIVIKPAESVCLSIMEFFREMGDIIPPGVVNVVTGYGADVGEPLVTHPDVRKVAFTGSVPTAQKIMQYASRNIIPQTLELGGKSAQIVCADADLEAAVEGATMSTVLNKGEICLAGSRLFLHESIQEEFLARLKVSLEDIRLGDPARIETQMGPQASVMQRDKVSSYLELGLEEGASVVTGGSRASGAGLDQGNFIQPTIFSDVSNDMRIAQEEIFGPVTCAITFKDEDEVIRLANECNYGLAGGVWTQNIGAAHRIARGMQTGTVWINRYYNLKSGMPIGGYKQSGFGREFCFDVLNHYTITKSVIINLQDGPMGMYAQ</sequence>
<evidence type="ECO:0000256" key="3">
    <source>
        <dbReference type="RuleBase" id="RU003345"/>
    </source>
</evidence>
<dbReference type="InterPro" id="IPR016162">
    <property type="entry name" value="Ald_DH_N"/>
</dbReference>
<dbReference type="PROSITE" id="PS00070">
    <property type="entry name" value="ALDEHYDE_DEHYDR_CYS"/>
    <property type="match status" value="1"/>
</dbReference>
<dbReference type="InterPro" id="IPR016161">
    <property type="entry name" value="Ald_DH/histidinol_DH"/>
</dbReference>
<keyword evidence="1 3" id="KW-0560">Oxidoreductase</keyword>
<dbReference type="Proteomes" id="UP001143307">
    <property type="component" value="Unassembled WGS sequence"/>
</dbReference>
<comment type="similarity">
    <text evidence="3">Belongs to the aldehyde dehydrogenase family.</text>
</comment>
<comment type="caution">
    <text evidence="5">The sequence shown here is derived from an EMBL/GenBank/DDBJ whole genome shotgun (WGS) entry which is preliminary data.</text>
</comment>
<dbReference type="InterPro" id="IPR029510">
    <property type="entry name" value="Ald_DH_CS_GLU"/>
</dbReference>
<dbReference type="InterPro" id="IPR016160">
    <property type="entry name" value="Ald_DH_CS_CYS"/>
</dbReference>
<dbReference type="InterPro" id="IPR015590">
    <property type="entry name" value="Aldehyde_DH_dom"/>
</dbReference>
<protein>
    <submittedName>
        <fullName evidence="5">Aldehyde dehydrogenase family protein</fullName>
    </submittedName>
</protein>
<accession>A0ABT3SZX4</accession>
<dbReference type="EMBL" id="SHNP01000008">
    <property type="protein sequence ID" value="MCX2975465.1"/>
    <property type="molecule type" value="Genomic_DNA"/>
</dbReference>
<dbReference type="Gene3D" id="3.40.605.10">
    <property type="entry name" value="Aldehyde Dehydrogenase, Chain A, domain 1"/>
    <property type="match status" value="1"/>
</dbReference>
<dbReference type="Gene3D" id="3.40.309.10">
    <property type="entry name" value="Aldehyde Dehydrogenase, Chain A, domain 2"/>
    <property type="match status" value="1"/>
</dbReference>
<dbReference type="PANTHER" id="PTHR11699">
    <property type="entry name" value="ALDEHYDE DEHYDROGENASE-RELATED"/>
    <property type="match status" value="1"/>
</dbReference>
<organism evidence="5 6">
    <name type="scientific">Candidatus Seongchinamella marina</name>
    <dbReference type="NCBI Taxonomy" id="2518990"/>
    <lineage>
        <taxon>Bacteria</taxon>
        <taxon>Pseudomonadati</taxon>
        <taxon>Pseudomonadota</taxon>
        <taxon>Gammaproteobacteria</taxon>
        <taxon>Cellvibrionales</taxon>
        <taxon>Halieaceae</taxon>
        <taxon>Seongchinamella</taxon>
    </lineage>
</organism>
<feature type="domain" description="Aldehyde dehydrogenase" evidence="4">
    <location>
        <begin position="24"/>
        <end position="485"/>
    </location>
</feature>
<feature type="active site" evidence="2">
    <location>
        <position position="258"/>
    </location>
</feature>
<dbReference type="Pfam" id="PF00171">
    <property type="entry name" value="Aldedh"/>
    <property type="match status" value="1"/>
</dbReference>
<name>A0ABT3SZX4_9GAMM</name>
<evidence type="ECO:0000313" key="5">
    <source>
        <dbReference type="EMBL" id="MCX2975465.1"/>
    </source>
</evidence>
<keyword evidence="6" id="KW-1185">Reference proteome</keyword>
<evidence type="ECO:0000313" key="6">
    <source>
        <dbReference type="Proteomes" id="UP001143307"/>
    </source>
</evidence>
<evidence type="ECO:0000256" key="1">
    <source>
        <dbReference type="ARBA" id="ARBA00023002"/>
    </source>
</evidence>
<dbReference type="SUPFAM" id="SSF53720">
    <property type="entry name" value="ALDH-like"/>
    <property type="match status" value="1"/>
</dbReference>
<dbReference type="InterPro" id="IPR016163">
    <property type="entry name" value="Ald_DH_C"/>
</dbReference>
<dbReference type="RefSeq" id="WP_279254104.1">
    <property type="nucleotide sequence ID" value="NZ_SHNP01000008.1"/>
</dbReference>